<evidence type="ECO:0000256" key="4">
    <source>
        <dbReference type="ARBA" id="ARBA00022737"/>
    </source>
</evidence>
<dbReference type="Gene3D" id="2.130.10.10">
    <property type="entry name" value="YVTN repeat-like/Quinoprotein amine dehydrogenase"/>
    <property type="match status" value="2"/>
</dbReference>
<dbReference type="InterPro" id="IPR036322">
    <property type="entry name" value="WD40_repeat_dom_sf"/>
</dbReference>
<dbReference type="PROSITE" id="PS50082">
    <property type="entry name" value="WD_REPEATS_2"/>
    <property type="match status" value="1"/>
</dbReference>
<evidence type="ECO:0000256" key="8">
    <source>
        <dbReference type="PROSITE-ProRule" id="PRU00221"/>
    </source>
</evidence>
<dbReference type="GO" id="GO:0035721">
    <property type="term" value="P:intraciliary retrograde transport"/>
    <property type="evidence" value="ECO:0007669"/>
    <property type="project" value="TreeGrafter"/>
</dbReference>
<dbReference type="Pfam" id="PF23377">
    <property type="entry name" value="Beta-prop_IFT122_2nd"/>
    <property type="match status" value="1"/>
</dbReference>
<protein>
    <recommendedName>
        <fullName evidence="2">Intraflagellar transport protein 122 homolog</fullName>
    </recommendedName>
</protein>
<accession>A0AA85K969</accession>
<keyword evidence="7" id="KW-0966">Cell projection</keyword>
<feature type="repeat" description="WD" evidence="8">
    <location>
        <begin position="55"/>
        <end position="96"/>
    </location>
</feature>
<reference evidence="11" key="2">
    <citation type="submission" date="2023-11" db="UniProtKB">
        <authorList>
            <consortium name="WormBaseParasite"/>
        </authorList>
    </citation>
    <scope>IDENTIFICATION</scope>
</reference>
<dbReference type="GO" id="GO:0097730">
    <property type="term" value="C:non-motile cilium"/>
    <property type="evidence" value="ECO:0007669"/>
    <property type="project" value="TreeGrafter"/>
</dbReference>
<dbReference type="InterPro" id="IPR056152">
    <property type="entry name" value="Beta-prop_IFT122_2nd"/>
</dbReference>
<dbReference type="InterPro" id="IPR011001">
    <property type="entry name" value="Saposin-like"/>
</dbReference>
<evidence type="ECO:0000313" key="10">
    <source>
        <dbReference type="Proteomes" id="UP000050795"/>
    </source>
</evidence>
<keyword evidence="5" id="KW-0969">Cilium</keyword>
<evidence type="ECO:0000256" key="1">
    <source>
        <dbReference type="ARBA" id="ARBA00004138"/>
    </source>
</evidence>
<dbReference type="PROSITE" id="PS50015">
    <property type="entry name" value="SAP_B"/>
    <property type="match status" value="1"/>
</dbReference>
<dbReference type="Pfam" id="PF23381">
    <property type="entry name" value="Beta-prop_IFT122_1st"/>
    <property type="match status" value="1"/>
</dbReference>
<comment type="subcellular location">
    <subcellularLocation>
        <location evidence="1">Cell projection</location>
        <location evidence="1">Cilium</location>
    </subcellularLocation>
</comment>
<dbReference type="GO" id="GO:0030991">
    <property type="term" value="C:intraciliary transport particle A"/>
    <property type="evidence" value="ECO:0007669"/>
    <property type="project" value="TreeGrafter"/>
</dbReference>
<dbReference type="InterPro" id="IPR039857">
    <property type="entry name" value="Ift122/121"/>
</dbReference>
<dbReference type="Gene3D" id="1.25.40.470">
    <property type="match status" value="1"/>
</dbReference>
<dbReference type="Proteomes" id="UP000050795">
    <property type="component" value="Unassembled WGS sequence"/>
</dbReference>
<name>A0AA85K969_TRIRE</name>
<dbReference type="InterPro" id="IPR057411">
    <property type="entry name" value="TPR_IFT122"/>
</dbReference>
<dbReference type="InterPro" id="IPR008139">
    <property type="entry name" value="SaposinB_dom"/>
</dbReference>
<dbReference type="Pfam" id="PF25144">
    <property type="entry name" value="Zn_ribbon_IFT122"/>
    <property type="match status" value="1"/>
</dbReference>
<dbReference type="Pfam" id="PF25295">
    <property type="entry name" value="TPR_IFT122"/>
    <property type="match status" value="1"/>
</dbReference>
<dbReference type="PANTHER" id="PTHR12764">
    <property type="entry name" value="WD REPEAT DOMAIN-RELATED"/>
    <property type="match status" value="1"/>
</dbReference>
<dbReference type="InterPro" id="IPR001680">
    <property type="entry name" value="WD40_rpt"/>
</dbReference>
<evidence type="ECO:0000256" key="5">
    <source>
        <dbReference type="ARBA" id="ARBA00023069"/>
    </source>
</evidence>
<keyword evidence="10" id="KW-1185">Reference proteome</keyword>
<evidence type="ECO:0000256" key="6">
    <source>
        <dbReference type="ARBA" id="ARBA00023157"/>
    </source>
</evidence>
<evidence type="ECO:0000256" key="2">
    <source>
        <dbReference type="ARBA" id="ARBA00019442"/>
    </source>
</evidence>
<dbReference type="SUPFAM" id="SSF47862">
    <property type="entry name" value="Saposin"/>
    <property type="match status" value="1"/>
</dbReference>
<keyword evidence="6" id="KW-1015">Disulfide bond</keyword>
<dbReference type="InterPro" id="IPR056153">
    <property type="entry name" value="Beta-prop_IFT122_1st"/>
</dbReference>
<dbReference type="InterPro" id="IPR015943">
    <property type="entry name" value="WD40/YVTN_repeat-like_dom_sf"/>
</dbReference>
<feature type="domain" description="Saposin B-type" evidence="9">
    <location>
        <begin position="1248"/>
        <end position="1330"/>
    </location>
</feature>
<evidence type="ECO:0000259" key="9">
    <source>
        <dbReference type="PROSITE" id="PS50015"/>
    </source>
</evidence>
<evidence type="ECO:0000313" key="11">
    <source>
        <dbReference type="WBParaSite" id="TREG1_72280.1"/>
    </source>
</evidence>
<sequence>MDTAQVWSFKVKGKDGVSYCVWDICFSPDGSQLIVASGNLVWVYRADDASLTKSLKGHKETVYCVAYAHDSSIFGSGSADKCVIIWKSNTLEGLLKYMHNESIQCLAFNPTTVLLTSCSFSDFGFWTMDQKSVVKTKISARPTCCSWKSDGQYLAIGLYNGVISVRNKATEEVVKIERPGNPIIWHLKWNPSKNEQGEVLGVVDWSQKLSFYQLNGRQIVSENGQKGQQLTLSLKTSCCILNPLHKQTGKDRTLGFDPCNLTWFGAKCESVVGCQDGTIEAIQLILEPVQSFYKDRFAYRESLTDVVVQHLITEQKARIKCRDYVKKISLFKNLLAIQLSDKILIYESPSDDLRDMHYRVREKLTQNFDCHHLAIFTNSLIICYESCLTCINFQGIKEREWIVDSPVKCLRIIGGLQNKECLLLGLKNGQVIQIVLDNTFPMVLTKLMNGISSVDISRNRDKLAALDDNGTMSVFSLDTKEMLFQEPNVRSMVWSTTNNDLLAYSGNNLLFIKNGQFPSHSQYTKGTTLWFTGSLVYCLHENIINRVEISLCSAVYHYLGAGQLTEAYQLGCYGLTDPDWKMMGRIALNKLNLKVAKYAYMQLEDILMLTFIQQLEERYKRGEWSDKEPIANSNTLIALGDISAYLGYFTEAAGYYARAGPNSSGNHKIIDMYTDLRRFEEAREAMTASGDNDTDERKLLLAKHADWAKSTNEHRSAAKMYIDAGEYIKAIELSNQHGWTDILLDISRRLDKGDHEYLERCARSLARLGEYAFAADCYAKYGDIENQLNLYVESHNWEEAFSLAEKHRDYTEKVYLPYAHWLAENDKFEEAQAAFIKAGLQNEAISVLEQLATCAAKESRFDDAGFYYWKLSALCLDMLKNETSTKKYHDLLEKYYNFQRKADVYYVYNNIYRFLHEPFASHMPETYFNMARYLAHILQFGEIPEVSRAAVLYTLAKHGRSLGAYKMTKQIYDRLQTLHMSSKMRDEIELSSITINSSPIIDSEEISTICYRCSATNPLLNSLGNRCINCKEPFIYSFITLEQLPVVEFIPEDDLSYEEVINYLQSEPLSPFSDQIVNEDENNLQTNDGFSQTLKISHEPDDNNNTNSTKLNKDVFTAKLLNSDLISGTYSPVQLDIATLKAIPFNEVIIVDNSPLRPRYYKSVLPDVSITQCSVCHKYTDQSSGHGQTRNVKKNKKCVSVNCFELQEKMLKLTCIVIALLGCFDLNSKNLVHGGVVEVSNTDKHVQNGIVCKMCMSAANVALGIMRKEFLWRAFFKILSPTCYLMPDENYHELCEYLLSGELARMVTVELNQMKASTLCCAISMCGKSDRFHGTYENDEQLQVHFNTFIHEKIDDICTNHATDINHCAETLKKISSNWFNHFIKYINEDGVNDMQ</sequence>
<dbReference type="PANTHER" id="PTHR12764:SF4">
    <property type="entry name" value="INTRAFLAGELLAR TRANSPORT PROTEIN 122 HOMOLOG"/>
    <property type="match status" value="1"/>
</dbReference>
<dbReference type="GO" id="GO:0061512">
    <property type="term" value="P:protein localization to cilium"/>
    <property type="evidence" value="ECO:0007669"/>
    <property type="project" value="TreeGrafter"/>
</dbReference>
<dbReference type="PROSITE" id="PS50294">
    <property type="entry name" value="WD_REPEATS_REGION"/>
    <property type="match status" value="1"/>
</dbReference>
<dbReference type="SUPFAM" id="SSF50978">
    <property type="entry name" value="WD40 repeat-like"/>
    <property type="match status" value="2"/>
</dbReference>
<dbReference type="InterPro" id="IPR056838">
    <property type="entry name" value="Zn_ribbon_IFT122"/>
</dbReference>
<evidence type="ECO:0000256" key="7">
    <source>
        <dbReference type="ARBA" id="ARBA00023273"/>
    </source>
</evidence>
<proteinExistence type="predicted"/>
<dbReference type="GO" id="GO:1905515">
    <property type="term" value="P:non-motile cilium assembly"/>
    <property type="evidence" value="ECO:0007669"/>
    <property type="project" value="TreeGrafter"/>
</dbReference>
<dbReference type="SMART" id="SM00320">
    <property type="entry name" value="WD40"/>
    <property type="match status" value="5"/>
</dbReference>
<organism evidence="10 11">
    <name type="scientific">Trichobilharzia regenti</name>
    <name type="common">Nasal bird schistosome</name>
    <dbReference type="NCBI Taxonomy" id="157069"/>
    <lineage>
        <taxon>Eukaryota</taxon>
        <taxon>Metazoa</taxon>
        <taxon>Spiralia</taxon>
        <taxon>Lophotrochozoa</taxon>
        <taxon>Platyhelminthes</taxon>
        <taxon>Trematoda</taxon>
        <taxon>Digenea</taxon>
        <taxon>Strigeidida</taxon>
        <taxon>Schistosomatoidea</taxon>
        <taxon>Schistosomatidae</taxon>
        <taxon>Trichobilharzia</taxon>
    </lineage>
</organism>
<keyword evidence="4" id="KW-0677">Repeat</keyword>
<dbReference type="WBParaSite" id="TREG1_72280.1">
    <property type="protein sequence ID" value="TREG1_72280.1"/>
    <property type="gene ID" value="TREG1_72280"/>
</dbReference>
<reference evidence="10" key="1">
    <citation type="submission" date="2022-06" db="EMBL/GenBank/DDBJ databases">
        <authorList>
            <person name="Berger JAMES D."/>
            <person name="Berger JAMES D."/>
        </authorList>
    </citation>
    <scope>NUCLEOTIDE SEQUENCE [LARGE SCALE GENOMIC DNA]</scope>
</reference>
<keyword evidence="3 8" id="KW-0853">WD repeat</keyword>
<evidence type="ECO:0000256" key="3">
    <source>
        <dbReference type="ARBA" id="ARBA00022574"/>
    </source>
</evidence>